<dbReference type="Pfam" id="PF06750">
    <property type="entry name" value="A24_N_bact"/>
    <property type="match status" value="1"/>
</dbReference>
<gene>
    <name evidence="10" type="ORF">A6K76_01980</name>
</gene>
<evidence type="ECO:0000256" key="5">
    <source>
        <dbReference type="ARBA" id="ARBA00022989"/>
    </source>
</evidence>
<dbReference type="GO" id="GO:0004190">
    <property type="term" value="F:aspartic-type endopeptidase activity"/>
    <property type="evidence" value="ECO:0007669"/>
    <property type="project" value="InterPro"/>
</dbReference>
<evidence type="ECO:0000256" key="6">
    <source>
        <dbReference type="ARBA" id="ARBA00023136"/>
    </source>
</evidence>
<keyword evidence="11" id="KW-1185">Reference proteome</keyword>
<evidence type="ECO:0000256" key="2">
    <source>
        <dbReference type="ARBA" id="ARBA00005801"/>
    </source>
</evidence>
<evidence type="ECO:0008006" key="12">
    <source>
        <dbReference type="Google" id="ProtNLM"/>
    </source>
</evidence>
<feature type="transmembrane region" description="Helical" evidence="7">
    <location>
        <begin position="93"/>
        <end position="116"/>
    </location>
</feature>
<feature type="transmembrane region" description="Helical" evidence="7">
    <location>
        <begin position="137"/>
        <end position="158"/>
    </location>
</feature>
<dbReference type="Proteomes" id="UP000093482">
    <property type="component" value="Unassembled WGS sequence"/>
</dbReference>
<protein>
    <recommendedName>
        <fullName evidence="12">Prepilin peptidase</fullName>
    </recommendedName>
</protein>
<dbReference type="PANTHER" id="PTHR30487:SF0">
    <property type="entry name" value="PREPILIN LEADER PEPTIDASE_N-METHYLTRANSFERASE-RELATED"/>
    <property type="match status" value="1"/>
</dbReference>
<dbReference type="EMBL" id="MATO01000034">
    <property type="protein sequence ID" value="OCS90843.1"/>
    <property type="molecule type" value="Genomic_DNA"/>
</dbReference>
<keyword evidence="5 7" id="KW-1133">Transmembrane helix</keyword>
<comment type="subcellular location">
    <subcellularLocation>
        <location evidence="1">Cell membrane</location>
        <topology evidence="1">Multi-pass membrane protein</topology>
    </subcellularLocation>
</comment>
<dbReference type="GO" id="GO:0005886">
    <property type="term" value="C:plasma membrane"/>
    <property type="evidence" value="ECO:0007669"/>
    <property type="project" value="UniProtKB-SubCell"/>
</dbReference>
<dbReference type="GO" id="GO:0006465">
    <property type="term" value="P:signal peptide processing"/>
    <property type="evidence" value="ECO:0007669"/>
    <property type="project" value="TreeGrafter"/>
</dbReference>
<feature type="domain" description="Prepilin type IV endopeptidase peptidase" evidence="8">
    <location>
        <begin position="97"/>
        <end position="197"/>
    </location>
</feature>
<evidence type="ECO:0000259" key="9">
    <source>
        <dbReference type="Pfam" id="PF06750"/>
    </source>
</evidence>
<evidence type="ECO:0000313" key="10">
    <source>
        <dbReference type="EMBL" id="OCS90843.1"/>
    </source>
</evidence>
<keyword evidence="3" id="KW-1003">Cell membrane</keyword>
<dbReference type="InterPro" id="IPR050882">
    <property type="entry name" value="Prepilin_peptidase/N-MTase"/>
</dbReference>
<name>A0A1C0YUL5_9BACL</name>
<dbReference type="PANTHER" id="PTHR30487">
    <property type="entry name" value="TYPE 4 PREPILIN-LIKE PROTEINS LEADER PEPTIDE-PROCESSING ENZYME"/>
    <property type="match status" value="1"/>
</dbReference>
<dbReference type="RefSeq" id="WP_066464302.1">
    <property type="nucleotide sequence ID" value="NZ_MATO01000034.1"/>
</dbReference>
<evidence type="ECO:0000256" key="7">
    <source>
        <dbReference type="SAM" id="Phobius"/>
    </source>
</evidence>
<evidence type="ECO:0000313" key="11">
    <source>
        <dbReference type="Proteomes" id="UP000093482"/>
    </source>
</evidence>
<evidence type="ECO:0000259" key="8">
    <source>
        <dbReference type="Pfam" id="PF01478"/>
    </source>
</evidence>
<keyword evidence="4 7" id="KW-0812">Transmembrane</keyword>
<evidence type="ECO:0000256" key="3">
    <source>
        <dbReference type="ARBA" id="ARBA00022475"/>
    </source>
</evidence>
<evidence type="ECO:0000256" key="1">
    <source>
        <dbReference type="ARBA" id="ARBA00004651"/>
    </source>
</evidence>
<dbReference type="Pfam" id="PF01478">
    <property type="entry name" value="Peptidase_A24"/>
    <property type="match status" value="1"/>
</dbReference>
<feature type="transmembrane region" description="Helical" evidence="7">
    <location>
        <begin position="170"/>
        <end position="197"/>
    </location>
</feature>
<sequence>MSFIIGAIVASFSYVVGVRLPQHENWWSARSQCPCCCANLMWYELLPIISFVWQMGRCRHCRSRIAWRYVLFELAGGVMSYAFYALYGLSLQWGLALFIMLFCFIVSVADMTYMIVPNRVLLYIGVPLLLLYSLQQSIYSMIAGAVVAFGLLYTIHLLTDGIGAGDVKLVAILGAFVQIEQLFFMLSIACMFGFCLFVVRRERIIPFAPALCMATLVTLFVDDLQLFTFY</sequence>
<comment type="caution">
    <text evidence="10">The sequence shown here is derived from an EMBL/GenBank/DDBJ whole genome shotgun (WGS) entry which is preliminary data.</text>
</comment>
<dbReference type="Gene3D" id="1.20.120.1220">
    <property type="match status" value="1"/>
</dbReference>
<proteinExistence type="inferred from homology"/>
<dbReference type="InterPro" id="IPR010627">
    <property type="entry name" value="Prepilin_pept_A24_N"/>
</dbReference>
<comment type="similarity">
    <text evidence="2">Belongs to the peptidase A24 family.</text>
</comment>
<dbReference type="AlphaFoldDB" id="A0A1C0YUL5"/>
<keyword evidence="6 7" id="KW-0472">Membrane</keyword>
<dbReference type="InterPro" id="IPR000045">
    <property type="entry name" value="Prepilin_IV_endopep_pep"/>
</dbReference>
<reference evidence="10 11" key="1">
    <citation type="submission" date="2016-07" db="EMBL/GenBank/DDBJ databases">
        <title>Caryophanon latum genome sequencing.</title>
        <authorList>
            <person name="Verma A."/>
            <person name="Pal Y."/>
            <person name="Krishnamurthi S."/>
        </authorList>
    </citation>
    <scope>NUCLEOTIDE SEQUENCE [LARGE SCALE GENOMIC DNA]</scope>
    <source>
        <strain evidence="10 11">DSM 14151</strain>
    </source>
</reference>
<organism evidence="10 11">
    <name type="scientific">Caryophanon latum</name>
    <dbReference type="NCBI Taxonomy" id="33977"/>
    <lineage>
        <taxon>Bacteria</taxon>
        <taxon>Bacillati</taxon>
        <taxon>Bacillota</taxon>
        <taxon>Bacilli</taxon>
        <taxon>Bacillales</taxon>
        <taxon>Caryophanaceae</taxon>
        <taxon>Caryophanon</taxon>
    </lineage>
</organism>
<accession>A0A1C0YUL5</accession>
<feature type="transmembrane region" description="Helical" evidence="7">
    <location>
        <begin position="204"/>
        <end position="221"/>
    </location>
</feature>
<dbReference type="OrthoDB" id="9789291at2"/>
<evidence type="ECO:0000256" key="4">
    <source>
        <dbReference type="ARBA" id="ARBA00022692"/>
    </source>
</evidence>
<feature type="transmembrane region" description="Helical" evidence="7">
    <location>
        <begin position="65"/>
        <end position="87"/>
    </location>
</feature>
<feature type="domain" description="Prepilin peptidase A24 N-terminal" evidence="9">
    <location>
        <begin position="4"/>
        <end position="84"/>
    </location>
</feature>